<evidence type="ECO:0000313" key="2">
    <source>
        <dbReference type="Proteomes" id="UP001576784"/>
    </source>
</evidence>
<keyword evidence="2" id="KW-1185">Reference proteome</keyword>
<evidence type="ECO:0000313" key="1">
    <source>
        <dbReference type="EMBL" id="MFB2893654.1"/>
    </source>
</evidence>
<organism evidence="1 2">
    <name type="scientific">Floridaenema flaviceps BLCC-F50</name>
    <dbReference type="NCBI Taxonomy" id="3153642"/>
    <lineage>
        <taxon>Bacteria</taxon>
        <taxon>Bacillati</taxon>
        <taxon>Cyanobacteriota</taxon>
        <taxon>Cyanophyceae</taxon>
        <taxon>Oscillatoriophycideae</taxon>
        <taxon>Aerosakkonematales</taxon>
        <taxon>Aerosakkonemataceae</taxon>
        <taxon>Floridanema</taxon>
        <taxon>Floridanema flaviceps</taxon>
    </lineage>
</organism>
<comment type="caution">
    <text evidence="1">The sequence shown here is derived from an EMBL/GenBank/DDBJ whole genome shotgun (WGS) entry which is preliminary data.</text>
</comment>
<proteinExistence type="predicted"/>
<dbReference type="EMBL" id="JBHFNR010000082">
    <property type="protein sequence ID" value="MFB2893654.1"/>
    <property type="molecule type" value="Genomic_DNA"/>
</dbReference>
<dbReference type="Proteomes" id="UP001576784">
    <property type="component" value="Unassembled WGS sequence"/>
</dbReference>
<reference evidence="1 2" key="1">
    <citation type="submission" date="2024-09" db="EMBL/GenBank/DDBJ databases">
        <title>Floridaenema gen nov. (Aerosakkonemataceae, Aerosakkonematales ord. nov., Cyanobacteria) from benthic tropical and subtropical fresh waters, with the description of four new species.</title>
        <authorList>
            <person name="Moretto J.A."/>
            <person name="Berthold D.E."/>
            <person name="Lefler F.W."/>
            <person name="Huang I.-S."/>
            <person name="Laughinghouse H. IV."/>
        </authorList>
    </citation>
    <scope>NUCLEOTIDE SEQUENCE [LARGE SCALE GENOMIC DNA]</scope>
    <source>
        <strain evidence="1 2">BLCC-F50</strain>
    </source>
</reference>
<dbReference type="RefSeq" id="WP_413263314.1">
    <property type="nucleotide sequence ID" value="NZ_JBHFNR010000082.1"/>
</dbReference>
<sequence length="126" mass="14421">MKLSVDRQEKKGFFGGSFYETLIRATLTEQETKVAYEQRIMDLTLIGDGDVSSDDTARLLHLCNRTRLSMSDLTIGIIAKANDASQLGMLAWLENRVRERCKEFKSIIETAMNNKEAMNQSYEEEF</sequence>
<protein>
    <submittedName>
        <fullName evidence="1">Uncharacterized protein</fullName>
    </submittedName>
</protein>
<accession>A0ABV4XPP5</accession>
<gene>
    <name evidence="1" type="ORF">ACE1CI_12145</name>
</gene>
<name>A0ABV4XPP5_9CYAN</name>